<sequence length="318" mass="35943">MITDRIDAITHLPPERYNTIVPAPKSVKIELTARCNFSCSFCARGDKLRQQGDMDREFYNRIIREMRNSGVEELGLFYLGESFLCKWLPDAIREAKEAGYPYVFLTTNGSLATAKRTEECFRAGLDSLKFSFNFSDRDQFEEVTNVKSKLWDDVRENILNARVSRDHVEALTGHRCGLYASYIQYDGEQAERMEPTIAWLRDIVDEVYALPLYNQAGYCTKKIADSQETWLPTAGNMGRVGGLVAPLPCWALLSEGHLSFDGHLTGCCFSHTPDFDFGDLKSMSFMEAWNSPAAQVLREANLKKDVTGTACEHCVAYS</sequence>
<evidence type="ECO:0000256" key="3">
    <source>
        <dbReference type="ARBA" id="ARBA00022691"/>
    </source>
</evidence>
<gene>
    <name evidence="9" type="ORF">UFOVP1244_55</name>
</gene>
<evidence type="ECO:0000256" key="2">
    <source>
        <dbReference type="ARBA" id="ARBA00022485"/>
    </source>
</evidence>
<evidence type="ECO:0000256" key="6">
    <source>
        <dbReference type="ARBA" id="ARBA00023004"/>
    </source>
</evidence>
<evidence type="ECO:0000256" key="7">
    <source>
        <dbReference type="ARBA" id="ARBA00023014"/>
    </source>
</evidence>
<keyword evidence="4" id="KW-0479">Metal-binding</keyword>
<dbReference type="SFLD" id="SFLDG01387">
    <property type="entry name" value="BtrN-like_SPASM_domain_contain"/>
    <property type="match status" value="1"/>
</dbReference>
<dbReference type="InterPro" id="IPR023885">
    <property type="entry name" value="4Fe4S-binding_SPASM_dom"/>
</dbReference>
<dbReference type="Pfam" id="PF04055">
    <property type="entry name" value="Radical_SAM"/>
    <property type="match status" value="1"/>
</dbReference>
<dbReference type="CDD" id="cd21109">
    <property type="entry name" value="SPASM"/>
    <property type="match status" value="1"/>
</dbReference>
<dbReference type="GO" id="GO:0006783">
    <property type="term" value="P:heme biosynthetic process"/>
    <property type="evidence" value="ECO:0007669"/>
    <property type="project" value="TreeGrafter"/>
</dbReference>
<dbReference type="Pfam" id="PF13186">
    <property type="entry name" value="SPASM"/>
    <property type="match status" value="1"/>
</dbReference>
<dbReference type="InterPro" id="IPR000385">
    <property type="entry name" value="MoaA_NifB_PqqE_Fe-S-bd_CS"/>
</dbReference>
<dbReference type="SFLD" id="SFLDG01067">
    <property type="entry name" value="SPASM/twitch_domain_containing"/>
    <property type="match status" value="1"/>
</dbReference>
<evidence type="ECO:0000259" key="8">
    <source>
        <dbReference type="PROSITE" id="PS51918"/>
    </source>
</evidence>
<keyword evidence="3" id="KW-0949">S-adenosyl-L-methionine</keyword>
<dbReference type="InterPro" id="IPR034391">
    <property type="entry name" value="AdoMet-like_SPASM_containing"/>
</dbReference>
<feature type="domain" description="Radical SAM core" evidence="8">
    <location>
        <begin position="21"/>
        <end position="253"/>
    </location>
</feature>
<protein>
    <submittedName>
        <fullName evidence="9">Radical_SAM domain containing protein</fullName>
    </submittedName>
</protein>
<dbReference type="GO" id="GO:0046872">
    <property type="term" value="F:metal ion binding"/>
    <property type="evidence" value="ECO:0007669"/>
    <property type="project" value="UniProtKB-KW"/>
</dbReference>
<dbReference type="InterPro" id="IPR058240">
    <property type="entry name" value="rSAM_sf"/>
</dbReference>
<dbReference type="SUPFAM" id="SSF102114">
    <property type="entry name" value="Radical SAM enzymes"/>
    <property type="match status" value="1"/>
</dbReference>
<dbReference type="PROSITE" id="PS51918">
    <property type="entry name" value="RADICAL_SAM"/>
    <property type="match status" value="1"/>
</dbReference>
<dbReference type="GO" id="GO:0051539">
    <property type="term" value="F:4 iron, 4 sulfur cluster binding"/>
    <property type="evidence" value="ECO:0007669"/>
    <property type="project" value="UniProtKB-KW"/>
</dbReference>
<dbReference type="Gene3D" id="3.20.20.70">
    <property type="entry name" value="Aldolase class I"/>
    <property type="match status" value="1"/>
</dbReference>
<dbReference type="InterPro" id="IPR050377">
    <property type="entry name" value="Radical_SAM_PqqE_MftC-like"/>
</dbReference>
<dbReference type="PROSITE" id="PS01305">
    <property type="entry name" value="MOAA_NIFB_PQQE"/>
    <property type="match status" value="1"/>
</dbReference>
<dbReference type="PANTHER" id="PTHR11228:SF7">
    <property type="entry name" value="PQQA PEPTIDE CYCLASE"/>
    <property type="match status" value="1"/>
</dbReference>
<name>A0A6J5RA69_9CAUD</name>
<dbReference type="SFLD" id="SFLDS00029">
    <property type="entry name" value="Radical_SAM"/>
    <property type="match status" value="1"/>
</dbReference>
<evidence type="ECO:0000256" key="4">
    <source>
        <dbReference type="ARBA" id="ARBA00022723"/>
    </source>
</evidence>
<dbReference type="GO" id="GO:0016491">
    <property type="term" value="F:oxidoreductase activity"/>
    <property type="evidence" value="ECO:0007669"/>
    <property type="project" value="UniProtKB-KW"/>
</dbReference>
<dbReference type="CDD" id="cd01335">
    <property type="entry name" value="Radical_SAM"/>
    <property type="match status" value="1"/>
</dbReference>
<keyword evidence="5" id="KW-0560">Oxidoreductase</keyword>
<keyword evidence="2" id="KW-0004">4Fe-4S</keyword>
<comment type="cofactor">
    <cofactor evidence="1">
        <name>[4Fe-4S] cluster</name>
        <dbReference type="ChEBI" id="CHEBI:49883"/>
    </cofactor>
</comment>
<dbReference type="InterPro" id="IPR013785">
    <property type="entry name" value="Aldolase_TIM"/>
</dbReference>
<evidence type="ECO:0000256" key="5">
    <source>
        <dbReference type="ARBA" id="ARBA00023002"/>
    </source>
</evidence>
<evidence type="ECO:0000256" key="1">
    <source>
        <dbReference type="ARBA" id="ARBA00001966"/>
    </source>
</evidence>
<reference evidence="9" key="1">
    <citation type="submission" date="2020-05" db="EMBL/GenBank/DDBJ databases">
        <authorList>
            <person name="Chiriac C."/>
            <person name="Salcher M."/>
            <person name="Ghai R."/>
            <person name="Kavagutti S V."/>
        </authorList>
    </citation>
    <scope>NUCLEOTIDE SEQUENCE</scope>
</reference>
<evidence type="ECO:0000313" key="9">
    <source>
        <dbReference type="EMBL" id="CAB4192652.1"/>
    </source>
</evidence>
<keyword evidence="7" id="KW-0411">Iron-sulfur</keyword>
<accession>A0A6J5RA69</accession>
<dbReference type="EMBL" id="LR797181">
    <property type="protein sequence ID" value="CAB4192652.1"/>
    <property type="molecule type" value="Genomic_DNA"/>
</dbReference>
<organism evidence="9">
    <name type="scientific">uncultured Caudovirales phage</name>
    <dbReference type="NCBI Taxonomy" id="2100421"/>
    <lineage>
        <taxon>Viruses</taxon>
        <taxon>Duplodnaviria</taxon>
        <taxon>Heunggongvirae</taxon>
        <taxon>Uroviricota</taxon>
        <taxon>Caudoviricetes</taxon>
        <taxon>Peduoviridae</taxon>
        <taxon>Maltschvirus</taxon>
        <taxon>Maltschvirus maltsch</taxon>
    </lineage>
</organism>
<dbReference type="InterPro" id="IPR007197">
    <property type="entry name" value="rSAM"/>
</dbReference>
<keyword evidence="6" id="KW-0408">Iron</keyword>
<proteinExistence type="predicted"/>
<dbReference type="PANTHER" id="PTHR11228">
    <property type="entry name" value="RADICAL SAM DOMAIN PROTEIN"/>
    <property type="match status" value="1"/>
</dbReference>